<dbReference type="CDD" id="cd14797">
    <property type="entry name" value="DUF302"/>
    <property type="match status" value="1"/>
</dbReference>
<dbReference type="InterPro" id="IPR005180">
    <property type="entry name" value="DUF302"/>
</dbReference>
<gene>
    <name evidence="2" type="ORF">MNBD_GAMMA23-416</name>
</gene>
<dbReference type="InterPro" id="IPR035923">
    <property type="entry name" value="TT1751-like_sf"/>
</dbReference>
<organism evidence="2">
    <name type="scientific">hydrothermal vent metagenome</name>
    <dbReference type="NCBI Taxonomy" id="652676"/>
    <lineage>
        <taxon>unclassified sequences</taxon>
        <taxon>metagenomes</taxon>
        <taxon>ecological metagenomes</taxon>
    </lineage>
</organism>
<dbReference type="Gene3D" id="3.30.310.70">
    <property type="entry name" value="TT1751-like domain"/>
    <property type="match status" value="1"/>
</dbReference>
<dbReference type="SUPFAM" id="SSF103247">
    <property type="entry name" value="TT1751-like"/>
    <property type="match status" value="1"/>
</dbReference>
<evidence type="ECO:0000313" key="2">
    <source>
        <dbReference type="EMBL" id="VAW92445.1"/>
    </source>
</evidence>
<accession>A0A3B0ZGA9</accession>
<proteinExistence type="predicted"/>
<sequence>MNKQTIVKIIGIALTFIGIQSTVIADELMMARSTEDFPETMLMLQNFIKEQGYTPSRVQRVDIGLTKSGYKTDKYRVVFFGKADEIKTISQKLPELIPYLPLKISIFAEAGQTILVTIDPMSFDQMYPNSSLTPVFKRWADDIHTIFDRIQNLK</sequence>
<dbReference type="Pfam" id="PF03625">
    <property type="entry name" value="DUF302"/>
    <property type="match status" value="1"/>
</dbReference>
<evidence type="ECO:0000259" key="1">
    <source>
        <dbReference type="Pfam" id="PF03625"/>
    </source>
</evidence>
<dbReference type="AlphaFoldDB" id="A0A3B0ZGA9"/>
<name>A0A3B0ZGA9_9ZZZZ</name>
<dbReference type="EMBL" id="UOFT01000025">
    <property type="protein sequence ID" value="VAW92445.1"/>
    <property type="molecule type" value="Genomic_DNA"/>
</dbReference>
<reference evidence="2" key="1">
    <citation type="submission" date="2018-06" db="EMBL/GenBank/DDBJ databases">
        <authorList>
            <person name="Zhirakovskaya E."/>
        </authorList>
    </citation>
    <scope>NUCLEOTIDE SEQUENCE</scope>
</reference>
<feature type="domain" description="DUF302" evidence="1">
    <location>
        <begin position="67"/>
        <end position="120"/>
    </location>
</feature>
<protein>
    <recommendedName>
        <fullName evidence="1">DUF302 domain-containing protein</fullName>
    </recommendedName>
</protein>